<keyword evidence="3 8" id="KW-0540">Nuclease</keyword>
<dbReference type="Proteomes" id="UP000315889">
    <property type="component" value="Unassembled WGS sequence"/>
</dbReference>
<evidence type="ECO:0000256" key="4">
    <source>
        <dbReference type="ARBA" id="ARBA00022723"/>
    </source>
</evidence>
<keyword evidence="8" id="KW-0963">Cytoplasm</keyword>
<comment type="subcellular location">
    <subcellularLocation>
        <location evidence="8">Cytoplasm</location>
    </subcellularLocation>
</comment>
<comment type="similarity">
    <text evidence="1 8">Belongs to the endoribonuclease YbeY family.</text>
</comment>
<evidence type="ECO:0000313" key="9">
    <source>
        <dbReference type="EMBL" id="RZO20814.1"/>
    </source>
</evidence>
<accession>A0A520MHY1</accession>
<evidence type="ECO:0000256" key="2">
    <source>
        <dbReference type="ARBA" id="ARBA00022517"/>
    </source>
</evidence>
<evidence type="ECO:0000256" key="1">
    <source>
        <dbReference type="ARBA" id="ARBA00010875"/>
    </source>
</evidence>
<protein>
    <recommendedName>
        <fullName evidence="8">Endoribonuclease YbeY</fullName>
        <ecNumber evidence="8">3.1.-.-</ecNumber>
    </recommendedName>
</protein>
<dbReference type="PROSITE" id="PS01306">
    <property type="entry name" value="UPF0054"/>
    <property type="match status" value="1"/>
</dbReference>
<dbReference type="NCBIfam" id="TIGR00043">
    <property type="entry name" value="rRNA maturation RNase YbeY"/>
    <property type="match status" value="1"/>
</dbReference>
<dbReference type="InterPro" id="IPR020549">
    <property type="entry name" value="YbeY_CS"/>
</dbReference>
<evidence type="ECO:0000256" key="6">
    <source>
        <dbReference type="ARBA" id="ARBA00022801"/>
    </source>
</evidence>
<dbReference type="PANTHER" id="PTHR46986:SF1">
    <property type="entry name" value="ENDORIBONUCLEASE YBEY, CHLOROPLASTIC"/>
    <property type="match status" value="1"/>
</dbReference>
<gene>
    <name evidence="8 9" type="primary">ybeY</name>
    <name evidence="9" type="ORF">EVB03_03635</name>
</gene>
<dbReference type="EMBL" id="SHBP01000003">
    <property type="protein sequence ID" value="RZO20814.1"/>
    <property type="molecule type" value="Genomic_DNA"/>
</dbReference>
<keyword evidence="5 8" id="KW-0255">Endonuclease</keyword>
<dbReference type="GO" id="GO:0006364">
    <property type="term" value="P:rRNA processing"/>
    <property type="evidence" value="ECO:0007669"/>
    <property type="project" value="UniProtKB-UniRule"/>
</dbReference>
<reference evidence="9 10" key="1">
    <citation type="submission" date="2019-02" db="EMBL/GenBank/DDBJ databases">
        <title>Prokaryotic population dynamics and viral predation in marine succession experiment using metagenomics: the confinement effect.</title>
        <authorList>
            <person name="Haro-Moreno J.M."/>
            <person name="Rodriguez-Valera F."/>
            <person name="Lopez-Perez M."/>
        </authorList>
    </citation>
    <scope>NUCLEOTIDE SEQUENCE [LARGE SCALE GENOMIC DNA]</scope>
    <source>
        <strain evidence="9">MED-G170</strain>
    </source>
</reference>
<comment type="caution">
    <text evidence="9">The sequence shown here is derived from an EMBL/GenBank/DDBJ whole genome shotgun (WGS) entry which is preliminary data.</text>
</comment>
<comment type="cofactor">
    <cofactor evidence="8">
        <name>Zn(2+)</name>
        <dbReference type="ChEBI" id="CHEBI:29105"/>
    </cofactor>
    <text evidence="8">Binds 1 zinc ion.</text>
</comment>
<dbReference type="Gene3D" id="3.40.390.30">
    <property type="entry name" value="Metalloproteases ('zincins'), catalytic domain"/>
    <property type="match status" value="1"/>
</dbReference>
<feature type="binding site" evidence="8">
    <location>
        <position position="122"/>
    </location>
    <ligand>
        <name>Zn(2+)</name>
        <dbReference type="ChEBI" id="CHEBI:29105"/>
        <note>catalytic</note>
    </ligand>
</feature>
<keyword evidence="7 8" id="KW-0862">Zinc</keyword>
<dbReference type="InterPro" id="IPR002036">
    <property type="entry name" value="YbeY"/>
</dbReference>
<sequence length="155" mass="17315">MAILVDIQRAWTLQETPGATSIESWANAALGNRKGPFELNIRIVDQQESAKLNLQYRGKEGPTNVLSFPFDAVTPEPMPILGDLVICGPVVLKEAKEQNKKNDAHWAHMVVHGVLHLLGYDHCVDNEAEEMETLERAILLGLDYPDPYTETTEHN</sequence>
<evidence type="ECO:0000256" key="7">
    <source>
        <dbReference type="ARBA" id="ARBA00022833"/>
    </source>
</evidence>
<dbReference type="GO" id="GO:0008270">
    <property type="term" value="F:zinc ion binding"/>
    <property type="evidence" value="ECO:0007669"/>
    <property type="project" value="UniProtKB-UniRule"/>
</dbReference>
<dbReference type="GO" id="GO:0005737">
    <property type="term" value="C:cytoplasm"/>
    <property type="evidence" value="ECO:0007669"/>
    <property type="project" value="UniProtKB-SubCell"/>
</dbReference>
<feature type="binding site" evidence="8">
    <location>
        <position position="112"/>
    </location>
    <ligand>
        <name>Zn(2+)</name>
        <dbReference type="ChEBI" id="CHEBI:29105"/>
        <note>catalytic</note>
    </ligand>
</feature>
<feature type="binding site" evidence="8">
    <location>
        <position position="116"/>
    </location>
    <ligand>
        <name>Zn(2+)</name>
        <dbReference type="ChEBI" id="CHEBI:29105"/>
        <note>catalytic</note>
    </ligand>
</feature>
<dbReference type="AlphaFoldDB" id="A0A520MHY1"/>
<dbReference type="GO" id="GO:0004521">
    <property type="term" value="F:RNA endonuclease activity"/>
    <property type="evidence" value="ECO:0007669"/>
    <property type="project" value="UniProtKB-UniRule"/>
</dbReference>
<dbReference type="Pfam" id="PF02130">
    <property type="entry name" value="YbeY"/>
    <property type="match status" value="1"/>
</dbReference>
<dbReference type="PANTHER" id="PTHR46986">
    <property type="entry name" value="ENDORIBONUCLEASE YBEY, CHLOROPLASTIC"/>
    <property type="match status" value="1"/>
</dbReference>
<evidence type="ECO:0000313" key="10">
    <source>
        <dbReference type="Proteomes" id="UP000315889"/>
    </source>
</evidence>
<proteinExistence type="inferred from homology"/>
<evidence type="ECO:0000256" key="5">
    <source>
        <dbReference type="ARBA" id="ARBA00022759"/>
    </source>
</evidence>
<keyword evidence="8" id="KW-0698">rRNA processing</keyword>
<evidence type="ECO:0000256" key="8">
    <source>
        <dbReference type="HAMAP-Rule" id="MF_00009"/>
    </source>
</evidence>
<dbReference type="EC" id="3.1.-.-" evidence="8"/>
<name>A0A520MHY1_9GAMM</name>
<keyword evidence="4 8" id="KW-0479">Metal-binding</keyword>
<keyword evidence="6 8" id="KW-0378">Hydrolase</keyword>
<comment type="function">
    <text evidence="8">Single strand-specific metallo-endoribonuclease involved in late-stage 70S ribosome quality control and in maturation of the 3' terminus of the 16S rRNA.</text>
</comment>
<dbReference type="GO" id="GO:0004222">
    <property type="term" value="F:metalloendopeptidase activity"/>
    <property type="evidence" value="ECO:0007669"/>
    <property type="project" value="InterPro"/>
</dbReference>
<organism evidence="9 10">
    <name type="scientific">SAR92 clade bacterium</name>
    <dbReference type="NCBI Taxonomy" id="2315479"/>
    <lineage>
        <taxon>Bacteria</taxon>
        <taxon>Pseudomonadati</taxon>
        <taxon>Pseudomonadota</taxon>
        <taxon>Gammaproteobacteria</taxon>
        <taxon>Cellvibrionales</taxon>
        <taxon>Porticoccaceae</taxon>
        <taxon>SAR92 clade</taxon>
    </lineage>
</organism>
<dbReference type="InterPro" id="IPR023091">
    <property type="entry name" value="MetalPrtase_cat_dom_sf_prd"/>
</dbReference>
<dbReference type="HAMAP" id="MF_00009">
    <property type="entry name" value="Endoribonucl_YbeY"/>
    <property type="match status" value="1"/>
</dbReference>
<evidence type="ECO:0000256" key="3">
    <source>
        <dbReference type="ARBA" id="ARBA00022722"/>
    </source>
</evidence>
<dbReference type="SUPFAM" id="SSF55486">
    <property type="entry name" value="Metalloproteases ('zincins'), catalytic domain"/>
    <property type="match status" value="1"/>
</dbReference>
<keyword evidence="2 8" id="KW-0690">Ribosome biogenesis</keyword>